<sequence>MLSGWTTHGIPLFSPPRSLSPDKTVTLKRPGGFRLSFIESDEGGEVPEAAEWTCFSSEHYEEDATGLMTVKSDLRPVCQGFPDSMRTLPWTPAWECLLQHDATGACSPG</sequence>
<name>A0ABV0QQD8_9TELE</name>
<evidence type="ECO:0000256" key="1">
    <source>
        <dbReference type="SAM" id="MobiDB-lite"/>
    </source>
</evidence>
<protein>
    <submittedName>
        <fullName evidence="2">Uncharacterized protein</fullName>
    </submittedName>
</protein>
<accession>A0ABV0QQD8</accession>
<evidence type="ECO:0000313" key="3">
    <source>
        <dbReference type="Proteomes" id="UP001434883"/>
    </source>
</evidence>
<comment type="caution">
    <text evidence="2">The sequence shown here is derived from an EMBL/GenBank/DDBJ whole genome shotgun (WGS) entry which is preliminary data.</text>
</comment>
<dbReference type="Proteomes" id="UP001434883">
    <property type="component" value="Unassembled WGS sequence"/>
</dbReference>
<reference evidence="2 3" key="1">
    <citation type="submission" date="2021-06" db="EMBL/GenBank/DDBJ databases">
        <authorList>
            <person name="Palmer J.M."/>
        </authorList>
    </citation>
    <scope>NUCLEOTIDE SEQUENCE [LARGE SCALE GENOMIC DNA]</scope>
    <source>
        <strain evidence="2 3">XC_2019</strain>
        <tissue evidence="2">Muscle</tissue>
    </source>
</reference>
<organism evidence="2 3">
    <name type="scientific">Xenoophorus captivus</name>
    <dbReference type="NCBI Taxonomy" id="1517983"/>
    <lineage>
        <taxon>Eukaryota</taxon>
        <taxon>Metazoa</taxon>
        <taxon>Chordata</taxon>
        <taxon>Craniata</taxon>
        <taxon>Vertebrata</taxon>
        <taxon>Euteleostomi</taxon>
        <taxon>Actinopterygii</taxon>
        <taxon>Neopterygii</taxon>
        <taxon>Teleostei</taxon>
        <taxon>Neoteleostei</taxon>
        <taxon>Acanthomorphata</taxon>
        <taxon>Ovalentaria</taxon>
        <taxon>Atherinomorphae</taxon>
        <taxon>Cyprinodontiformes</taxon>
        <taxon>Goodeidae</taxon>
        <taxon>Xenoophorus</taxon>
    </lineage>
</organism>
<dbReference type="EMBL" id="JAHRIN010018528">
    <property type="protein sequence ID" value="MEQ2198024.1"/>
    <property type="molecule type" value="Genomic_DNA"/>
</dbReference>
<proteinExistence type="predicted"/>
<gene>
    <name evidence="2" type="ORF">XENOCAPTIV_006511</name>
</gene>
<feature type="region of interest" description="Disordered" evidence="1">
    <location>
        <begin position="1"/>
        <end position="25"/>
    </location>
</feature>
<keyword evidence="3" id="KW-1185">Reference proteome</keyword>
<evidence type="ECO:0000313" key="2">
    <source>
        <dbReference type="EMBL" id="MEQ2198024.1"/>
    </source>
</evidence>